<feature type="transmembrane region" description="Helical" evidence="1">
    <location>
        <begin position="5"/>
        <end position="23"/>
    </location>
</feature>
<name>A0A3N2RB58_LYSEN</name>
<dbReference type="AlphaFoldDB" id="A0A3N2RB58"/>
<organism evidence="2 3">
    <name type="scientific">Lysobacter enzymogenes</name>
    <dbReference type="NCBI Taxonomy" id="69"/>
    <lineage>
        <taxon>Bacteria</taxon>
        <taxon>Pseudomonadati</taxon>
        <taxon>Pseudomonadota</taxon>
        <taxon>Gammaproteobacteria</taxon>
        <taxon>Lysobacterales</taxon>
        <taxon>Lysobacteraceae</taxon>
        <taxon>Lysobacter</taxon>
    </lineage>
</organism>
<feature type="transmembrane region" description="Helical" evidence="1">
    <location>
        <begin position="29"/>
        <end position="50"/>
    </location>
</feature>
<comment type="caution">
    <text evidence="2">The sequence shown here is derived from an EMBL/GenBank/DDBJ whole genome shotgun (WGS) entry which is preliminary data.</text>
</comment>
<evidence type="ECO:0000313" key="3">
    <source>
        <dbReference type="Proteomes" id="UP000275910"/>
    </source>
</evidence>
<sequence>MGTALAILGCAIGGFAALWLLWLAFQESLWWGVGSLLFAPVLALFAFLHWDRARTPALLNLAGLALAVVGVFMGAAPTREAG</sequence>
<evidence type="ECO:0008006" key="4">
    <source>
        <dbReference type="Google" id="ProtNLM"/>
    </source>
</evidence>
<reference evidence="2 3" key="1">
    <citation type="submission" date="2018-10" db="EMBL/GenBank/DDBJ databases">
        <title>The genome of Lysobacter enzymogenes OH11.</title>
        <authorList>
            <person name="Liu F."/>
            <person name="Zhao Y."/>
            <person name="Qian G."/>
            <person name="Chen Y."/>
            <person name="Xu H."/>
        </authorList>
    </citation>
    <scope>NUCLEOTIDE SEQUENCE [LARGE SCALE GENOMIC DNA]</scope>
    <source>
        <strain evidence="2 3">OH11</strain>
    </source>
</reference>
<protein>
    <recommendedName>
        <fullName evidence="4">Transmembrane protein</fullName>
    </recommendedName>
</protein>
<feature type="transmembrane region" description="Helical" evidence="1">
    <location>
        <begin position="57"/>
        <end position="76"/>
    </location>
</feature>
<keyword evidence="1" id="KW-1133">Transmembrane helix</keyword>
<keyword evidence="1" id="KW-0472">Membrane</keyword>
<dbReference type="RefSeq" id="WP_123649360.1">
    <property type="nucleotide sequence ID" value="NZ_RCTY01000055.1"/>
</dbReference>
<evidence type="ECO:0000313" key="2">
    <source>
        <dbReference type="EMBL" id="ROU04710.1"/>
    </source>
</evidence>
<dbReference type="Proteomes" id="UP000275910">
    <property type="component" value="Unassembled WGS sequence"/>
</dbReference>
<accession>A0A3N2RB58</accession>
<gene>
    <name evidence="2" type="ORF">D9T17_21500</name>
</gene>
<proteinExistence type="predicted"/>
<dbReference type="EMBL" id="RCTY01000055">
    <property type="protein sequence ID" value="ROU04710.1"/>
    <property type="molecule type" value="Genomic_DNA"/>
</dbReference>
<evidence type="ECO:0000256" key="1">
    <source>
        <dbReference type="SAM" id="Phobius"/>
    </source>
</evidence>
<keyword evidence="1" id="KW-0812">Transmembrane</keyword>